<feature type="domain" description="RING-type" evidence="11">
    <location>
        <begin position="158"/>
        <end position="201"/>
    </location>
</feature>
<evidence type="ECO:0000256" key="6">
    <source>
        <dbReference type="ARBA" id="ARBA00022771"/>
    </source>
</evidence>
<dbReference type="PROSITE" id="PS51873">
    <property type="entry name" value="TRIAD"/>
    <property type="match status" value="1"/>
</dbReference>
<dbReference type="AlphaFoldDB" id="W4K5Z8"/>
<dbReference type="Pfam" id="PF19422">
    <property type="entry name" value="Ariadne"/>
    <property type="match status" value="1"/>
</dbReference>
<dbReference type="GeneID" id="20677724"/>
<dbReference type="Gene3D" id="3.30.40.10">
    <property type="entry name" value="Zinc/RING finger domain, C3HC4 (zinc finger)"/>
    <property type="match status" value="1"/>
</dbReference>
<dbReference type="SUPFAM" id="SSF57850">
    <property type="entry name" value="RING/U-box"/>
    <property type="match status" value="2"/>
</dbReference>
<dbReference type="STRING" id="747525.W4K5Z8"/>
<reference evidence="13 14" key="1">
    <citation type="journal article" date="2012" name="New Phytol.">
        <title>Insight into trade-off between wood decay and parasitism from the genome of a fungal forest pathogen.</title>
        <authorList>
            <person name="Olson A."/>
            <person name="Aerts A."/>
            <person name="Asiegbu F."/>
            <person name="Belbahri L."/>
            <person name="Bouzid O."/>
            <person name="Broberg A."/>
            <person name="Canback B."/>
            <person name="Coutinho P.M."/>
            <person name="Cullen D."/>
            <person name="Dalman K."/>
            <person name="Deflorio G."/>
            <person name="van Diepen L.T."/>
            <person name="Dunand C."/>
            <person name="Duplessis S."/>
            <person name="Durling M."/>
            <person name="Gonthier P."/>
            <person name="Grimwood J."/>
            <person name="Fossdal C.G."/>
            <person name="Hansson D."/>
            <person name="Henrissat B."/>
            <person name="Hietala A."/>
            <person name="Himmelstrand K."/>
            <person name="Hoffmeister D."/>
            <person name="Hogberg N."/>
            <person name="James T.Y."/>
            <person name="Karlsson M."/>
            <person name="Kohler A."/>
            <person name="Kues U."/>
            <person name="Lee Y.H."/>
            <person name="Lin Y.C."/>
            <person name="Lind M."/>
            <person name="Lindquist E."/>
            <person name="Lombard V."/>
            <person name="Lucas S."/>
            <person name="Lunden K."/>
            <person name="Morin E."/>
            <person name="Murat C."/>
            <person name="Park J."/>
            <person name="Raffaello T."/>
            <person name="Rouze P."/>
            <person name="Salamov A."/>
            <person name="Schmutz J."/>
            <person name="Solheim H."/>
            <person name="Stahlberg J."/>
            <person name="Velez H."/>
            <person name="de Vries R.P."/>
            <person name="Wiebenga A."/>
            <person name="Woodward S."/>
            <person name="Yakovlev I."/>
            <person name="Garbelotto M."/>
            <person name="Martin F."/>
            <person name="Grigoriev I.V."/>
            <person name="Stenlid J."/>
        </authorList>
    </citation>
    <scope>NUCLEOTIDE SEQUENCE [LARGE SCALE GENOMIC DNA]</scope>
    <source>
        <strain evidence="13 14">TC 32-1</strain>
    </source>
</reference>
<sequence length="543" mass="61566">MSDYEFSDDDNEYYDEDEEMIDPEDASASSEDDMDMDNFQDDIKIIANKGKKKSYEVDYDDLTQAMVEDLIKADVDHISSIFGVDNDAAALLLRHLDWNKDRLIDKFLDNSLAISVAAGISPAPPPSPPSTPAPVFTRPFTRSSAVRDPTPPVDPRICTICFDDSQTKTLALVCGHTFCTDCWSAYVTSKIREEGEYRIVCMAEDCGVVCTDTFVRAALDADVDTMARFHELLVRGYVASNPNLKFCPYPSCSHTVSCPSAASRSSLAAIVPTVVCGADSKHLFCFGCAVEGDHRPVLCSVAKMWLQKCHDDSETANWIKSNTKECSKCQSTIEKNGGCNHMTCKKCKYEFCWVCMGPWVDHGTAWYSCNRYDEKAGVEARDAQSRSRASLERYLHYYNRWANHEQSAKLSVELYVKTEKKMEEMQVTTDLTWIEVQFMKKAVDEVEKCRTTLKWTYAMAYYLDKGNHKELFEDNQRDLERAVEDLSELLESPIEAETIPTLRQKVTDKTVYVQKRNEIVLEDTAAGYQEGRWAWNVEVEGFE</sequence>
<dbReference type="HOGENOM" id="CLU_009823_4_1_1"/>
<dbReference type="FunFam" id="1.20.120.1750:FF:000007">
    <property type="entry name" value="RBR-type E3 ubiquitin transferase"/>
    <property type="match status" value="1"/>
</dbReference>
<accession>W4K5Z8</accession>
<dbReference type="PANTHER" id="PTHR11685">
    <property type="entry name" value="RBR FAMILY RING FINGER AND IBR DOMAIN-CONTAINING"/>
    <property type="match status" value="1"/>
</dbReference>
<evidence type="ECO:0000256" key="7">
    <source>
        <dbReference type="ARBA" id="ARBA00022786"/>
    </source>
</evidence>
<dbReference type="RefSeq" id="XP_009547859.1">
    <property type="nucleotide sequence ID" value="XM_009549564.1"/>
</dbReference>
<dbReference type="InterPro" id="IPR048962">
    <property type="entry name" value="ARIH1-like_UBL"/>
</dbReference>
<organism evidence="13 14">
    <name type="scientific">Heterobasidion irregulare (strain TC 32-1)</name>
    <dbReference type="NCBI Taxonomy" id="747525"/>
    <lineage>
        <taxon>Eukaryota</taxon>
        <taxon>Fungi</taxon>
        <taxon>Dikarya</taxon>
        <taxon>Basidiomycota</taxon>
        <taxon>Agaricomycotina</taxon>
        <taxon>Agaricomycetes</taxon>
        <taxon>Russulales</taxon>
        <taxon>Bondarzewiaceae</taxon>
        <taxon>Heterobasidion</taxon>
        <taxon>Heterobasidion annosum species complex</taxon>
    </lineage>
</organism>
<dbReference type="GO" id="GO:0008270">
    <property type="term" value="F:zinc ion binding"/>
    <property type="evidence" value="ECO:0007669"/>
    <property type="project" value="UniProtKB-KW"/>
</dbReference>
<keyword evidence="8" id="KW-0862">Zinc</keyword>
<dbReference type="PROSITE" id="PS50089">
    <property type="entry name" value="ZF_RING_2"/>
    <property type="match status" value="1"/>
</dbReference>
<comment type="catalytic activity">
    <reaction evidence="1">
        <text>[E2 ubiquitin-conjugating enzyme]-S-ubiquitinyl-L-cysteine + [acceptor protein]-L-lysine = [E2 ubiquitin-conjugating enzyme]-L-cysteine + [acceptor protein]-N(6)-ubiquitinyl-L-lysine.</text>
        <dbReference type="EC" id="2.3.2.31"/>
    </reaction>
</comment>
<dbReference type="InterPro" id="IPR002867">
    <property type="entry name" value="IBR_dom"/>
</dbReference>
<evidence type="ECO:0000313" key="14">
    <source>
        <dbReference type="Proteomes" id="UP000030671"/>
    </source>
</evidence>
<feature type="domain" description="RING-type" evidence="12">
    <location>
        <begin position="154"/>
        <end position="373"/>
    </location>
</feature>
<keyword evidence="4" id="KW-0479">Metal-binding</keyword>
<feature type="region of interest" description="Disordered" evidence="10">
    <location>
        <begin position="1"/>
        <end position="35"/>
    </location>
</feature>
<keyword evidence="7" id="KW-0833">Ubl conjugation pathway</keyword>
<evidence type="ECO:0000256" key="5">
    <source>
        <dbReference type="ARBA" id="ARBA00022737"/>
    </source>
</evidence>
<dbReference type="InterPro" id="IPR018957">
    <property type="entry name" value="Znf_C3HC4_RING-type"/>
</dbReference>
<dbReference type="Pfam" id="PF22191">
    <property type="entry name" value="IBR_1"/>
    <property type="match status" value="1"/>
</dbReference>
<dbReference type="eggNOG" id="KOG1815">
    <property type="taxonomic scope" value="Eukaryota"/>
</dbReference>
<dbReference type="FunFam" id="3.30.40.10:FF:000019">
    <property type="entry name" value="RBR-type E3 ubiquitin transferase"/>
    <property type="match status" value="1"/>
</dbReference>
<keyword evidence="3" id="KW-0808">Transferase</keyword>
<evidence type="ECO:0000256" key="8">
    <source>
        <dbReference type="ARBA" id="ARBA00022833"/>
    </source>
</evidence>
<dbReference type="Pfam" id="PF21235">
    <property type="entry name" value="UBA_ARI1"/>
    <property type="match status" value="1"/>
</dbReference>
<dbReference type="InParanoid" id="W4K5Z8"/>
<proteinExistence type="predicted"/>
<evidence type="ECO:0000256" key="4">
    <source>
        <dbReference type="ARBA" id="ARBA00022723"/>
    </source>
</evidence>
<evidence type="ECO:0000256" key="3">
    <source>
        <dbReference type="ARBA" id="ARBA00022679"/>
    </source>
</evidence>
<evidence type="ECO:0000256" key="2">
    <source>
        <dbReference type="ARBA" id="ARBA00012251"/>
    </source>
</evidence>
<dbReference type="InterPro" id="IPR045840">
    <property type="entry name" value="Ariadne"/>
</dbReference>
<dbReference type="Pfam" id="PF01485">
    <property type="entry name" value="IBR"/>
    <property type="match status" value="1"/>
</dbReference>
<dbReference type="EC" id="2.3.2.31" evidence="2"/>
<dbReference type="Gene3D" id="1.20.120.1750">
    <property type="match status" value="1"/>
</dbReference>
<keyword evidence="5" id="KW-0677">Repeat</keyword>
<keyword evidence="6 9" id="KW-0863">Zinc-finger</keyword>
<evidence type="ECO:0000256" key="1">
    <source>
        <dbReference type="ARBA" id="ARBA00001798"/>
    </source>
</evidence>
<evidence type="ECO:0000259" key="12">
    <source>
        <dbReference type="PROSITE" id="PS51873"/>
    </source>
</evidence>
<dbReference type="CDD" id="cd20356">
    <property type="entry name" value="Rcat_RBR_HHARI-like"/>
    <property type="match status" value="1"/>
</dbReference>
<dbReference type="SMART" id="SM00647">
    <property type="entry name" value="IBR"/>
    <property type="match status" value="2"/>
</dbReference>
<dbReference type="GO" id="GO:0016567">
    <property type="term" value="P:protein ubiquitination"/>
    <property type="evidence" value="ECO:0007669"/>
    <property type="project" value="InterPro"/>
</dbReference>
<protein>
    <recommendedName>
        <fullName evidence="2">RBR-type E3 ubiquitin transferase</fullName>
        <ecNumber evidence="2">2.3.2.31</ecNumber>
    </recommendedName>
</protein>
<gene>
    <name evidence="13" type="ORF">HETIRDRAFT_477021</name>
</gene>
<dbReference type="FunCoup" id="W4K5Z8">
    <property type="interactions" value="466"/>
</dbReference>
<dbReference type="CDD" id="cd20346">
    <property type="entry name" value="BRcat_RBR_ANKIB1"/>
    <property type="match status" value="1"/>
</dbReference>
<keyword evidence="14" id="KW-1185">Reference proteome</keyword>
<dbReference type="InterPro" id="IPR044066">
    <property type="entry name" value="TRIAD_supradom"/>
</dbReference>
<dbReference type="InterPro" id="IPR031127">
    <property type="entry name" value="E3_UB_ligase_RBR"/>
</dbReference>
<evidence type="ECO:0000313" key="13">
    <source>
        <dbReference type="EMBL" id="ETW81194.1"/>
    </source>
</evidence>
<dbReference type="GO" id="GO:0061630">
    <property type="term" value="F:ubiquitin protein ligase activity"/>
    <property type="evidence" value="ECO:0007669"/>
    <property type="project" value="UniProtKB-EC"/>
</dbReference>
<dbReference type="InterPro" id="IPR013083">
    <property type="entry name" value="Znf_RING/FYVE/PHD"/>
</dbReference>
<evidence type="ECO:0000256" key="9">
    <source>
        <dbReference type="PROSITE-ProRule" id="PRU00175"/>
    </source>
</evidence>
<dbReference type="Proteomes" id="UP000030671">
    <property type="component" value="Unassembled WGS sequence"/>
</dbReference>
<dbReference type="EMBL" id="KI925459">
    <property type="protein sequence ID" value="ETW81194.1"/>
    <property type="molecule type" value="Genomic_DNA"/>
</dbReference>
<dbReference type="InterPro" id="IPR001841">
    <property type="entry name" value="Znf_RING"/>
</dbReference>
<name>W4K5Z8_HETIT</name>
<evidence type="ECO:0000259" key="11">
    <source>
        <dbReference type="PROSITE" id="PS50089"/>
    </source>
</evidence>
<dbReference type="OrthoDB" id="10009520at2759"/>
<dbReference type="Pfam" id="PF00097">
    <property type="entry name" value="zf-C3HC4"/>
    <property type="match status" value="1"/>
</dbReference>
<evidence type="ECO:0000256" key="10">
    <source>
        <dbReference type="SAM" id="MobiDB-lite"/>
    </source>
</evidence>
<dbReference type="KEGG" id="hir:HETIRDRAFT_477021"/>